<evidence type="ECO:0000313" key="1">
    <source>
        <dbReference type="EMBL" id="MBK1869706.1"/>
    </source>
</evidence>
<protein>
    <submittedName>
        <fullName evidence="1">GntR family transcriptional regulator</fullName>
    </submittedName>
</protein>
<organism evidence="1 2">
    <name type="scientific">Taklimakanibacter albus</name>
    <dbReference type="NCBI Taxonomy" id="2800327"/>
    <lineage>
        <taxon>Bacteria</taxon>
        <taxon>Pseudomonadati</taxon>
        <taxon>Pseudomonadota</taxon>
        <taxon>Alphaproteobacteria</taxon>
        <taxon>Hyphomicrobiales</taxon>
        <taxon>Aestuariivirgaceae</taxon>
        <taxon>Taklimakanibacter</taxon>
    </lineage>
</organism>
<keyword evidence="2" id="KW-1185">Reference proteome</keyword>
<name>A0ACC5RB45_9HYPH</name>
<dbReference type="EMBL" id="JAENHL010000008">
    <property type="protein sequence ID" value="MBK1869706.1"/>
    <property type="molecule type" value="Genomic_DNA"/>
</dbReference>
<dbReference type="Proteomes" id="UP000616151">
    <property type="component" value="Unassembled WGS sequence"/>
</dbReference>
<sequence>MVTQSKARPRKSPVKGWIPGASASPLSPIERSKTTADEVEERLIMAIAMGDKAAGERITEAELAQALNVSRVPAREAMQKLLLRGILVESEQRGLRVTDYGEERIAELFELRFAIEKIIFQHVMRSSRGRAQLIAELEAIIGQMRELSGSGDPVLLGSIDLDFHRAVAKHSGNVLAAKIWEGLAQHMLIIFCRDWTTAKDRTGEVKLHEQLIDFIRNGAPNDIDDVLKKHFTDPASRTRTLKS</sequence>
<gene>
    <name evidence="1" type="ORF">JHL16_25315</name>
</gene>
<accession>A0ACC5RB45</accession>
<reference evidence="1" key="1">
    <citation type="submission" date="2021-01" db="EMBL/GenBank/DDBJ databases">
        <authorList>
            <person name="Sun Q."/>
        </authorList>
    </citation>
    <scope>NUCLEOTIDE SEQUENCE</scope>
    <source>
        <strain evidence="1">YIM B02566</strain>
    </source>
</reference>
<evidence type="ECO:0000313" key="2">
    <source>
        <dbReference type="Proteomes" id="UP000616151"/>
    </source>
</evidence>
<comment type="caution">
    <text evidence="1">The sequence shown here is derived from an EMBL/GenBank/DDBJ whole genome shotgun (WGS) entry which is preliminary data.</text>
</comment>
<proteinExistence type="predicted"/>